<reference evidence="3" key="1">
    <citation type="submission" date="2021-05" db="EMBL/GenBank/DDBJ databases">
        <authorList>
            <person name="Alioto T."/>
            <person name="Alioto T."/>
            <person name="Gomez Garrido J."/>
        </authorList>
    </citation>
    <scope>NUCLEOTIDE SEQUENCE</scope>
</reference>
<sequence length="115" mass="13366">MRTGKRDNRGMRNNRGMRRGMRSYRGMRRGKLWYVTCSKEAKGSQHEGKNVSNYSLKLNIYVQVLLYRSRVFCCKSYEHELQGVNYVLTLFFILILFFVLSSAFGSLVTTAVCVC</sequence>
<feature type="region of interest" description="Disordered" evidence="1">
    <location>
        <begin position="1"/>
        <end position="20"/>
    </location>
</feature>
<organism evidence="3">
    <name type="scientific">Cacopsylla melanoneura</name>
    <dbReference type="NCBI Taxonomy" id="428564"/>
    <lineage>
        <taxon>Eukaryota</taxon>
        <taxon>Metazoa</taxon>
        <taxon>Ecdysozoa</taxon>
        <taxon>Arthropoda</taxon>
        <taxon>Hexapoda</taxon>
        <taxon>Insecta</taxon>
        <taxon>Pterygota</taxon>
        <taxon>Neoptera</taxon>
        <taxon>Paraneoptera</taxon>
        <taxon>Hemiptera</taxon>
        <taxon>Sternorrhyncha</taxon>
        <taxon>Psylloidea</taxon>
        <taxon>Psyllidae</taxon>
        <taxon>Psyllinae</taxon>
        <taxon>Cacopsylla</taxon>
    </lineage>
</organism>
<keyword evidence="2" id="KW-0472">Membrane</keyword>
<evidence type="ECO:0000313" key="3">
    <source>
        <dbReference type="EMBL" id="CAG6743621.1"/>
    </source>
</evidence>
<accession>A0A8D9E7P9</accession>
<keyword evidence="2" id="KW-0812">Transmembrane</keyword>
<proteinExistence type="predicted"/>
<dbReference type="AlphaFoldDB" id="A0A8D9E7P9"/>
<evidence type="ECO:0000256" key="2">
    <source>
        <dbReference type="SAM" id="Phobius"/>
    </source>
</evidence>
<dbReference type="EMBL" id="HBUF01451160">
    <property type="protein sequence ID" value="CAG6743621.1"/>
    <property type="molecule type" value="Transcribed_RNA"/>
</dbReference>
<dbReference type="EMBL" id="HBUF01451159">
    <property type="protein sequence ID" value="CAG6743620.1"/>
    <property type="molecule type" value="Transcribed_RNA"/>
</dbReference>
<name>A0A8D9E7P9_9HEMI</name>
<keyword evidence="2" id="KW-1133">Transmembrane helix</keyword>
<feature type="compositionally biased region" description="Basic and acidic residues" evidence="1">
    <location>
        <begin position="1"/>
        <end position="10"/>
    </location>
</feature>
<evidence type="ECO:0000256" key="1">
    <source>
        <dbReference type="SAM" id="MobiDB-lite"/>
    </source>
</evidence>
<protein>
    <submittedName>
        <fullName evidence="3">Uncharacterized protein</fullName>
    </submittedName>
</protein>
<feature type="transmembrane region" description="Helical" evidence="2">
    <location>
        <begin position="86"/>
        <end position="114"/>
    </location>
</feature>